<evidence type="ECO:0000256" key="1">
    <source>
        <dbReference type="SAM" id="Phobius"/>
    </source>
</evidence>
<name>A0A383BJJ9_9ZZZZ</name>
<evidence type="ECO:0000313" key="2">
    <source>
        <dbReference type="EMBL" id="SVE20000.1"/>
    </source>
</evidence>
<dbReference type="AlphaFoldDB" id="A0A383BJJ9"/>
<proteinExistence type="predicted"/>
<keyword evidence="1" id="KW-1133">Transmembrane helix</keyword>
<feature type="transmembrane region" description="Helical" evidence="1">
    <location>
        <begin position="20"/>
        <end position="39"/>
    </location>
</feature>
<accession>A0A383BJJ9</accession>
<keyword evidence="1" id="KW-0812">Transmembrane</keyword>
<dbReference type="EMBL" id="UINC01200903">
    <property type="protein sequence ID" value="SVE20000.1"/>
    <property type="molecule type" value="Genomic_DNA"/>
</dbReference>
<reference evidence="2" key="1">
    <citation type="submission" date="2018-05" db="EMBL/GenBank/DDBJ databases">
        <authorList>
            <person name="Lanie J.A."/>
            <person name="Ng W.-L."/>
            <person name="Kazmierczak K.M."/>
            <person name="Andrzejewski T.M."/>
            <person name="Davidsen T.M."/>
            <person name="Wayne K.J."/>
            <person name="Tettelin H."/>
            <person name="Glass J.I."/>
            <person name="Rusch D."/>
            <person name="Podicherti R."/>
            <person name="Tsui H.-C.T."/>
            <person name="Winkler M.E."/>
        </authorList>
    </citation>
    <scope>NUCLEOTIDE SEQUENCE</scope>
</reference>
<organism evidence="2">
    <name type="scientific">marine metagenome</name>
    <dbReference type="NCBI Taxonomy" id="408172"/>
    <lineage>
        <taxon>unclassified sequences</taxon>
        <taxon>metagenomes</taxon>
        <taxon>ecological metagenomes</taxon>
    </lineage>
</organism>
<protein>
    <submittedName>
        <fullName evidence="2">Uncharacterized protein</fullName>
    </submittedName>
</protein>
<gene>
    <name evidence="2" type="ORF">METZ01_LOCUS472854</name>
</gene>
<feature type="non-terminal residue" evidence="2">
    <location>
        <position position="42"/>
    </location>
</feature>
<sequence>MYYTAYIQYIEILEPKKNNLSNLILLYIVIVSHHSYIFLFTL</sequence>
<keyword evidence="1" id="KW-0472">Membrane</keyword>